<keyword evidence="2" id="KW-1185">Reference proteome</keyword>
<dbReference type="Proteomes" id="UP001165080">
    <property type="component" value="Unassembled WGS sequence"/>
</dbReference>
<reference evidence="1 2" key="1">
    <citation type="journal article" date="2023" name="Commun. Biol.">
        <title>Reorganization of the ancestral sex-determining regions during the evolution of trioecy in Pleodorina starrii.</title>
        <authorList>
            <person name="Takahashi K."/>
            <person name="Suzuki S."/>
            <person name="Kawai-Toyooka H."/>
            <person name="Yamamoto K."/>
            <person name="Hamaji T."/>
            <person name="Ootsuki R."/>
            <person name="Yamaguchi H."/>
            <person name="Kawachi M."/>
            <person name="Higashiyama T."/>
            <person name="Nozaki H."/>
        </authorList>
    </citation>
    <scope>NUCLEOTIDE SEQUENCE [LARGE SCALE GENOMIC DNA]</scope>
    <source>
        <strain evidence="1 2">NIES-4479</strain>
    </source>
</reference>
<protein>
    <submittedName>
        <fullName evidence="1">Uncharacterized protein</fullName>
    </submittedName>
</protein>
<evidence type="ECO:0000313" key="1">
    <source>
        <dbReference type="EMBL" id="GLC61733.1"/>
    </source>
</evidence>
<dbReference type="EMBL" id="BRXU01000050">
    <property type="protein sequence ID" value="GLC61733.1"/>
    <property type="molecule type" value="Genomic_DNA"/>
</dbReference>
<sequence length="133" mass="13468">MHARFISPHSAAAAANVGRRRYRRASSRVAAPPLAATLLLALALMATAGFVCCAAIDWGDVGDWFQGAAEDVGNAATKTPVAEAATDVYHGDPSAAVGDLAPAATVIGGVAAVAGGGRRFITTYALLPRLLLP</sequence>
<comment type="caution">
    <text evidence="1">The sequence shown here is derived from an EMBL/GenBank/DDBJ whole genome shotgun (WGS) entry which is preliminary data.</text>
</comment>
<proteinExistence type="predicted"/>
<gene>
    <name evidence="1" type="primary">PLEST001382</name>
    <name evidence="1" type="ORF">PLESTB_001797000</name>
</gene>
<evidence type="ECO:0000313" key="2">
    <source>
        <dbReference type="Proteomes" id="UP001165080"/>
    </source>
</evidence>
<name>A0A9W6C0P7_9CHLO</name>
<organism evidence="1 2">
    <name type="scientific">Pleodorina starrii</name>
    <dbReference type="NCBI Taxonomy" id="330485"/>
    <lineage>
        <taxon>Eukaryota</taxon>
        <taxon>Viridiplantae</taxon>
        <taxon>Chlorophyta</taxon>
        <taxon>core chlorophytes</taxon>
        <taxon>Chlorophyceae</taxon>
        <taxon>CS clade</taxon>
        <taxon>Chlamydomonadales</taxon>
        <taxon>Volvocaceae</taxon>
        <taxon>Pleodorina</taxon>
    </lineage>
</organism>
<dbReference type="AlphaFoldDB" id="A0A9W6C0P7"/>
<accession>A0A9W6C0P7</accession>